<dbReference type="SUPFAM" id="SSF52172">
    <property type="entry name" value="CheY-like"/>
    <property type="match status" value="1"/>
</dbReference>
<evidence type="ECO:0000256" key="2">
    <source>
        <dbReference type="SAM" id="MobiDB-lite"/>
    </source>
</evidence>
<dbReference type="GO" id="GO:0003677">
    <property type="term" value="F:DNA binding"/>
    <property type="evidence" value="ECO:0007669"/>
    <property type="project" value="UniProtKB-KW"/>
</dbReference>
<dbReference type="InterPro" id="IPR007492">
    <property type="entry name" value="LytTR_DNA-bd_dom"/>
</dbReference>
<feature type="domain" description="HTH LytTR-type" evidence="4">
    <location>
        <begin position="175"/>
        <end position="272"/>
    </location>
</feature>
<reference evidence="5 6" key="1">
    <citation type="submission" date="2021-03" db="EMBL/GenBank/DDBJ databases">
        <title>Sequencing the genomes of 1000 actinobacteria strains.</title>
        <authorList>
            <person name="Klenk H.-P."/>
        </authorList>
    </citation>
    <scope>NUCLEOTIDE SEQUENCE [LARGE SCALE GENOMIC DNA]</scope>
    <source>
        <strain evidence="5 6">DSM 12544</strain>
    </source>
</reference>
<sequence length="282" mass="31237">MQNRPMEVLVVDDEPPAVAQIQWLLSGDSQVGRVHTAGNAAQAKHVLETEPIDVILLDIHMPGQSGMDLARQLQARAGEGAATERPEGEPGPQKQGPQTQVPQTQGPQAPDPQIIFITADAAPAVDAFELQARDYLLKPVRQSRLSEALRRAGQSLSAAEPEQPEGAQRVSVLQGDTTVLVEIASIRWVQAQGDYARLYTAESSYLLRIPLAELEEQWEAQGFVRVHRSHVVNLHHVRRIVNRQGRMTIQLPETELPVSRRLMPHVRERLDAHRVRAGRAAK</sequence>
<dbReference type="InterPro" id="IPR046947">
    <property type="entry name" value="LytR-like"/>
</dbReference>
<dbReference type="InterPro" id="IPR011006">
    <property type="entry name" value="CheY-like_superfamily"/>
</dbReference>
<keyword evidence="1" id="KW-0597">Phosphoprotein</keyword>
<evidence type="ECO:0000259" key="3">
    <source>
        <dbReference type="PROSITE" id="PS50110"/>
    </source>
</evidence>
<dbReference type="Pfam" id="PF04397">
    <property type="entry name" value="LytTR"/>
    <property type="match status" value="1"/>
</dbReference>
<dbReference type="Proteomes" id="UP001519331">
    <property type="component" value="Unassembled WGS sequence"/>
</dbReference>
<name>A0ABS4T2B4_9MICC</name>
<dbReference type="PANTHER" id="PTHR37299:SF1">
    <property type="entry name" value="STAGE 0 SPORULATION PROTEIN A HOMOLOG"/>
    <property type="match status" value="1"/>
</dbReference>
<dbReference type="Gene3D" id="3.40.50.2300">
    <property type="match status" value="1"/>
</dbReference>
<evidence type="ECO:0000313" key="6">
    <source>
        <dbReference type="Proteomes" id="UP001519331"/>
    </source>
</evidence>
<comment type="caution">
    <text evidence="5">The sequence shown here is derived from an EMBL/GenBank/DDBJ whole genome shotgun (WGS) entry which is preliminary data.</text>
</comment>
<keyword evidence="5" id="KW-0238">DNA-binding</keyword>
<evidence type="ECO:0000256" key="1">
    <source>
        <dbReference type="PROSITE-ProRule" id="PRU00169"/>
    </source>
</evidence>
<dbReference type="Gene3D" id="2.40.50.1020">
    <property type="entry name" value="LytTr DNA-binding domain"/>
    <property type="match status" value="1"/>
</dbReference>
<evidence type="ECO:0000259" key="4">
    <source>
        <dbReference type="PROSITE" id="PS50930"/>
    </source>
</evidence>
<dbReference type="SMART" id="SM00850">
    <property type="entry name" value="LytTR"/>
    <property type="match status" value="1"/>
</dbReference>
<feature type="compositionally biased region" description="Low complexity" evidence="2">
    <location>
        <begin position="90"/>
        <end position="108"/>
    </location>
</feature>
<dbReference type="PROSITE" id="PS50110">
    <property type="entry name" value="RESPONSE_REGULATORY"/>
    <property type="match status" value="1"/>
</dbReference>
<dbReference type="EMBL" id="JAGINX010000001">
    <property type="protein sequence ID" value="MBP2318568.1"/>
    <property type="molecule type" value="Genomic_DNA"/>
</dbReference>
<feature type="domain" description="Response regulatory" evidence="3">
    <location>
        <begin position="7"/>
        <end position="153"/>
    </location>
</feature>
<keyword evidence="6" id="KW-1185">Reference proteome</keyword>
<gene>
    <name evidence="5" type="ORF">JOF45_001587</name>
</gene>
<organism evidence="5 6">
    <name type="scientific">Nesterenkonia lacusekhoensis</name>
    <dbReference type="NCBI Taxonomy" id="150832"/>
    <lineage>
        <taxon>Bacteria</taxon>
        <taxon>Bacillati</taxon>
        <taxon>Actinomycetota</taxon>
        <taxon>Actinomycetes</taxon>
        <taxon>Micrococcales</taxon>
        <taxon>Micrococcaceae</taxon>
        <taxon>Nesterenkonia</taxon>
    </lineage>
</organism>
<dbReference type="InterPro" id="IPR001789">
    <property type="entry name" value="Sig_transdc_resp-reg_receiver"/>
</dbReference>
<proteinExistence type="predicted"/>
<feature type="region of interest" description="Disordered" evidence="2">
    <location>
        <begin position="74"/>
        <end position="111"/>
    </location>
</feature>
<dbReference type="SMART" id="SM00448">
    <property type="entry name" value="REC"/>
    <property type="match status" value="1"/>
</dbReference>
<dbReference type="Pfam" id="PF00072">
    <property type="entry name" value="Response_reg"/>
    <property type="match status" value="1"/>
</dbReference>
<feature type="modified residue" description="4-aspartylphosphate" evidence="1">
    <location>
        <position position="58"/>
    </location>
</feature>
<dbReference type="RefSeq" id="WP_210048962.1">
    <property type="nucleotide sequence ID" value="NZ_JAGINX010000001.1"/>
</dbReference>
<dbReference type="PANTHER" id="PTHR37299">
    <property type="entry name" value="TRANSCRIPTIONAL REGULATOR-RELATED"/>
    <property type="match status" value="1"/>
</dbReference>
<dbReference type="PROSITE" id="PS50930">
    <property type="entry name" value="HTH_LYTTR"/>
    <property type="match status" value="1"/>
</dbReference>
<protein>
    <submittedName>
        <fullName evidence="5">DNA-binding LytR/AlgR family response regulator</fullName>
    </submittedName>
</protein>
<accession>A0ABS4T2B4</accession>
<evidence type="ECO:0000313" key="5">
    <source>
        <dbReference type="EMBL" id="MBP2318568.1"/>
    </source>
</evidence>